<dbReference type="AlphaFoldDB" id="A0A0F9T5J6"/>
<reference evidence="1" key="1">
    <citation type="journal article" date="2015" name="Nature">
        <title>Complex archaea that bridge the gap between prokaryotes and eukaryotes.</title>
        <authorList>
            <person name="Spang A."/>
            <person name="Saw J.H."/>
            <person name="Jorgensen S.L."/>
            <person name="Zaremba-Niedzwiedzka K."/>
            <person name="Martijn J."/>
            <person name="Lind A.E."/>
            <person name="van Eijk R."/>
            <person name="Schleper C."/>
            <person name="Guy L."/>
            <person name="Ettema T.J."/>
        </authorList>
    </citation>
    <scope>NUCLEOTIDE SEQUENCE</scope>
</reference>
<name>A0A0F9T5J6_9ZZZZ</name>
<protein>
    <submittedName>
        <fullName evidence="1">Uncharacterized protein</fullName>
    </submittedName>
</protein>
<organism evidence="1">
    <name type="scientific">marine sediment metagenome</name>
    <dbReference type="NCBI Taxonomy" id="412755"/>
    <lineage>
        <taxon>unclassified sequences</taxon>
        <taxon>metagenomes</taxon>
        <taxon>ecological metagenomes</taxon>
    </lineage>
</organism>
<gene>
    <name evidence="1" type="ORF">LCGC14_0370140</name>
</gene>
<sequence>MKPSISVGYCKVGPGDDYKYWSRQNQLGIDVTAKDGKGNNIVLGLREDGYRLEVNGELIHLTIE</sequence>
<accession>A0A0F9T5J6</accession>
<dbReference type="EMBL" id="LAZR01000295">
    <property type="protein sequence ID" value="KKN76505.1"/>
    <property type="molecule type" value="Genomic_DNA"/>
</dbReference>
<evidence type="ECO:0000313" key="1">
    <source>
        <dbReference type="EMBL" id="KKN76505.1"/>
    </source>
</evidence>
<proteinExistence type="predicted"/>
<comment type="caution">
    <text evidence="1">The sequence shown here is derived from an EMBL/GenBank/DDBJ whole genome shotgun (WGS) entry which is preliminary data.</text>
</comment>